<accession>A0A2N5X1P4</accession>
<reference evidence="1 2" key="1">
    <citation type="submission" date="2018-01" db="EMBL/GenBank/DDBJ databases">
        <title>The draft genome sequence of Halioglobus lutimaris HF004.</title>
        <authorList>
            <person name="Du Z.-J."/>
            <person name="Shi M.-J."/>
        </authorList>
    </citation>
    <scope>NUCLEOTIDE SEQUENCE [LARGE SCALE GENOMIC DNA]</scope>
    <source>
        <strain evidence="1 2">HF004</strain>
    </source>
</reference>
<dbReference type="Proteomes" id="UP000235005">
    <property type="component" value="Unassembled WGS sequence"/>
</dbReference>
<dbReference type="OrthoDB" id="3213869at2"/>
<dbReference type="EMBL" id="PKUS01000015">
    <property type="protein sequence ID" value="PLW68406.1"/>
    <property type="molecule type" value="Genomic_DNA"/>
</dbReference>
<name>A0A2N5X1P4_9GAMM</name>
<keyword evidence="2" id="KW-1185">Reference proteome</keyword>
<evidence type="ECO:0000313" key="2">
    <source>
        <dbReference type="Proteomes" id="UP000235005"/>
    </source>
</evidence>
<comment type="caution">
    <text evidence="1">The sequence shown here is derived from an EMBL/GenBank/DDBJ whole genome shotgun (WGS) entry which is preliminary data.</text>
</comment>
<dbReference type="AlphaFoldDB" id="A0A2N5X1P4"/>
<dbReference type="InterPro" id="IPR027417">
    <property type="entry name" value="P-loop_NTPase"/>
</dbReference>
<organism evidence="1 2">
    <name type="scientific">Pseudohalioglobus lutimaris</name>
    <dbReference type="NCBI Taxonomy" id="1737061"/>
    <lineage>
        <taxon>Bacteria</taxon>
        <taxon>Pseudomonadati</taxon>
        <taxon>Pseudomonadota</taxon>
        <taxon>Gammaproteobacteria</taxon>
        <taxon>Cellvibrionales</taxon>
        <taxon>Halieaceae</taxon>
        <taxon>Pseudohalioglobus</taxon>
    </lineage>
</organism>
<dbReference type="Gene3D" id="3.40.50.300">
    <property type="entry name" value="P-loop containing nucleotide triphosphate hydrolases"/>
    <property type="match status" value="1"/>
</dbReference>
<sequence>MSSTWLYGIEVLSPFPLFDTPTPAAAAPGEHAAIRLQPLENTAADAGVHPIAAEEDCLHPNHADTRSSEEVRTVTSHLGQGQLGEQLSFQLTHGRQLSLYSDRPLAASAPGQPWCLEVDAVVRFHWQSGEQLIHYELLDGGNRQLLVFWFTHIFLPLHLTLERGYDFLHAAAVEMAGGPVLFLAPSTGGKSTLADHCLQRGHALFSDDKVATFREHGEYWAAPSHPHHRPWREFEVLGQPVKQFAQQANPIKAIYCLQTGEPGSPIAINEVTGFRKFEELLPNYLFNFDYLRAVRLAWLGRMAGSVPVYRLRRPWGLSQLQQTYLALHAHASGL</sequence>
<gene>
    <name evidence="1" type="ORF">C0039_12780</name>
</gene>
<protein>
    <recommendedName>
        <fullName evidence="3">HPr kinase/phosphorylase C-terminal domain-containing protein</fullName>
    </recommendedName>
</protein>
<evidence type="ECO:0008006" key="3">
    <source>
        <dbReference type="Google" id="ProtNLM"/>
    </source>
</evidence>
<evidence type="ECO:0000313" key="1">
    <source>
        <dbReference type="EMBL" id="PLW68406.1"/>
    </source>
</evidence>
<proteinExistence type="predicted"/>
<dbReference type="RefSeq" id="WP_075999274.1">
    <property type="nucleotide sequence ID" value="NZ_PKUS01000015.1"/>
</dbReference>
<dbReference type="SUPFAM" id="SSF53795">
    <property type="entry name" value="PEP carboxykinase-like"/>
    <property type="match status" value="1"/>
</dbReference>